<reference evidence="2" key="1">
    <citation type="journal article" date="2012" name="MBio">
        <title>Comparative genome analysis of Trichophyton rubrum and related dermatophytes reveals candidate genes involved in infection.</title>
        <authorList>
            <person name="Martinez D.A."/>
            <person name="Oliver B.G."/>
            <person name="Graeser Y."/>
            <person name="Goldberg J.M."/>
            <person name="Li W."/>
            <person name="Martinez-Rossi N.M."/>
            <person name="Monod M."/>
            <person name="Shelest E."/>
            <person name="Barton R.C."/>
            <person name="Birch E."/>
            <person name="Brakhage A.A."/>
            <person name="Chen Z."/>
            <person name="Gurr S.J."/>
            <person name="Heiman D."/>
            <person name="Heitman J."/>
            <person name="Kosti I."/>
            <person name="Rossi A."/>
            <person name="Saif S."/>
            <person name="Samalova M."/>
            <person name="Saunders C.W."/>
            <person name="Shea T."/>
            <person name="Summerbell R.C."/>
            <person name="Xu J."/>
            <person name="Young S."/>
            <person name="Zeng Q."/>
            <person name="Birren B.W."/>
            <person name="Cuomo C.A."/>
            <person name="White T.C."/>
        </authorList>
    </citation>
    <scope>NUCLEOTIDE SEQUENCE [LARGE SCALE GENOMIC DNA]</scope>
    <source>
        <strain evidence="2">ATCC MYA-4607 / CBS 118892</strain>
    </source>
</reference>
<protein>
    <submittedName>
        <fullName evidence="1">Uncharacterized protein</fullName>
    </submittedName>
</protein>
<proteinExistence type="predicted"/>
<dbReference type="InParanoid" id="A0A080WPS8"/>
<organism evidence="1 2">
    <name type="scientific">Trichophyton rubrum (strain ATCC MYA-4607 / CBS 118892)</name>
    <name type="common">Athlete's foot fungus</name>
    <dbReference type="NCBI Taxonomy" id="559305"/>
    <lineage>
        <taxon>Eukaryota</taxon>
        <taxon>Fungi</taxon>
        <taxon>Dikarya</taxon>
        <taxon>Ascomycota</taxon>
        <taxon>Pezizomycotina</taxon>
        <taxon>Eurotiomycetes</taxon>
        <taxon>Eurotiomycetidae</taxon>
        <taxon>Onygenales</taxon>
        <taxon>Arthrodermataceae</taxon>
        <taxon>Trichophyton</taxon>
    </lineage>
</organism>
<dbReference type="VEuPathDB" id="FungiDB:TERG_12423"/>
<evidence type="ECO:0000313" key="2">
    <source>
        <dbReference type="Proteomes" id="UP000008864"/>
    </source>
</evidence>
<accession>A0A080WPS8</accession>
<sequence length="151" mass="16857">MIRSNRPCIIKDMKVAHCKKKKSKIKKLQVHNRRRKHDIVACVFKFVRVTNRKRSLLIYNLTFTSTHGRVHSLRPSKLLNHSRPIPVHSGSLALKDAFGMTRRFASSNAAPIRAVAVVFTVSSTYPVNSLEVELRAGVVAVAFIVGAVTGK</sequence>
<dbReference type="AlphaFoldDB" id="A0A080WPS8"/>
<dbReference type="Proteomes" id="UP000008864">
    <property type="component" value="Unassembled WGS sequence"/>
</dbReference>
<dbReference type="HOGENOM" id="CLU_1732803_0_0_1"/>
<gene>
    <name evidence="1" type="ORF">TERG_12423</name>
</gene>
<dbReference type="RefSeq" id="XP_047606956.1">
    <property type="nucleotide sequence ID" value="XM_047751383.1"/>
</dbReference>
<name>A0A080WPS8_TRIRC</name>
<evidence type="ECO:0000313" key="1">
    <source>
        <dbReference type="EMBL" id="KFL62370.1"/>
    </source>
</evidence>
<dbReference type="EMBL" id="GG700655">
    <property type="protein sequence ID" value="KFL62370.1"/>
    <property type="molecule type" value="Genomic_DNA"/>
</dbReference>
<dbReference type="GeneID" id="71777619"/>
<keyword evidence="2" id="KW-1185">Reference proteome</keyword>